<dbReference type="Pfam" id="PF00550">
    <property type="entry name" value="PP-binding"/>
    <property type="match status" value="1"/>
</dbReference>
<evidence type="ECO:0000256" key="1">
    <source>
        <dbReference type="ARBA" id="ARBA00001957"/>
    </source>
</evidence>
<keyword evidence="5" id="KW-0547">Nucleotide-binding</keyword>
<dbReference type="InterPro" id="IPR042099">
    <property type="entry name" value="ANL_N_sf"/>
</dbReference>
<dbReference type="PROSITE" id="PS50075">
    <property type="entry name" value="CARRIER"/>
    <property type="match status" value="1"/>
</dbReference>
<dbReference type="CDD" id="cd19531">
    <property type="entry name" value="LCL_NRPS-like"/>
    <property type="match status" value="1"/>
</dbReference>
<dbReference type="SUPFAM" id="SSF47336">
    <property type="entry name" value="ACP-like"/>
    <property type="match status" value="1"/>
</dbReference>
<evidence type="ECO:0000256" key="2">
    <source>
        <dbReference type="ARBA" id="ARBA00006432"/>
    </source>
</evidence>
<evidence type="ECO:0000313" key="9">
    <source>
        <dbReference type="EMBL" id="PHE05827.1"/>
    </source>
</evidence>
<keyword evidence="6" id="KW-0067">ATP-binding</keyword>
<comment type="similarity">
    <text evidence="2">Belongs to the ATP-dependent AMP-binding enzyme family.</text>
</comment>
<dbReference type="GO" id="GO:0043041">
    <property type="term" value="P:amino acid activation for nonribosomal peptide biosynthetic process"/>
    <property type="evidence" value="ECO:0007669"/>
    <property type="project" value="TreeGrafter"/>
</dbReference>
<dbReference type="Gene3D" id="3.30.559.30">
    <property type="entry name" value="Nonribosomal peptide synthetase, condensation domain"/>
    <property type="match status" value="1"/>
</dbReference>
<dbReference type="Pfam" id="PF00668">
    <property type="entry name" value="Condensation"/>
    <property type="match status" value="1"/>
</dbReference>
<dbReference type="FunFam" id="3.40.50.980:FF:000001">
    <property type="entry name" value="Non-ribosomal peptide synthetase"/>
    <property type="match status" value="1"/>
</dbReference>
<dbReference type="InterPro" id="IPR006162">
    <property type="entry name" value="Ppantetheine_attach_site"/>
</dbReference>
<dbReference type="SUPFAM" id="SSF52777">
    <property type="entry name" value="CoA-dependent acyltransferases"/>
    <property type="match status" value="2"/>
</dbReference>
<evidence type="ECO:0000256" key="6">
    <source>
        <dbReference type="ARBA" id="ARBA00022840"/>
    </source>
</evidence>
<dbReference type="InterPro" id="IPR010071">
    <property type="entry name" value="AA_adenyl_dom"/>
</dbReference>
<dbReference type="CDD" id="cd05930">
    <property type="entry name" value="A_NRPS"/>
    <property type="match status" value="1"/>
</dbReference>
<evidence type="ECO:0000256" key="3">
    <source>
        <dbReference type="ARBA" id="ARBA00022450"/>
    </source>
</evidence>
<dbReference type="Gene3D" id="3.30.559.10">
    <property type="entry name" value="Chloramphenicol acetyltransferase-like domain"/>
    <property type="match status" value="1"/>
</dbReference>
<dbReference type="InterPro" id="IPR009081">
    <property type="entry name" value="PP-bd_ACP"/>
</dbReference>
<reference evidence="9 10" key="1">
    <citation type="submission" date="2017-09" db="EMBL/GenBank/DDBJ databases">
        <title>Large-scale bioinformatics analysis of Bacillus genomes uncovers conserved roles of natural products in bacterial physiology.</title>
        <authorList>
            <consortium name="Agbiome Team Llc"/>
            <person name="Bleich R.M."/>
            <person name="Grubbs K.J."/>
            <person name="Santa Maria K.C."/>
            <person name="Allen S.E."/>
            <person name="Farag S."/>
            <person name="Shank E.A."/>
            <person name="Bowers A."/>
        </authorList>
    </citation>
    <scope>NUCLEOTIDE SEQUENCE [LARGE SCALE GENOMIC DNA]</scope>
    <source>
        <strain evidence="9 10">AFS042148</strain>
    </source>
</reference>
<gene>
    <name evidence="9" type="ORF">COF62_29345</name>
</gene>
<dbReference type="InterPro" id="IPR001242">
    <property type="entry name" value="Condensation_dom"/>
</dbReference>
<dbReference type="PANTHER" id="PTHR45527:SF1">
    <property type="entry name" value="FATTY ACID SYNTHASE"/>
    <property type="match status" value="1"/>
</dbReference>
<feature type="domain" description="Carrier" evidence="8">
    <location>
        <begin position="537"/>
        <end position="612"/>
    </location>
</feature>
<name>A0AAP8F067_9BACI</name>
<evidence type="ECO:0000259" key="8">
    <source>
        <dbReference type="PROSITE" id="PS50075"/>
    </source>
</evidence>
<sequence>MNKYKNDISLPNQTRRTIHTIFDHIAMKYSNKIAIVDSGGETNYEELYSLANQMAKILKDNGVVTGSRVLIYLPQSRNYVISIIGVLKAGGVYIPVDHHYPLERVSYMLKDSGSEIIITTSDLASRFHGGKVKIIEIDSSLFETKEKVNVIQENLNQNEGACIIYTSGSTGQPKGILLSHQSILNLAETASNHFQLLPSDRFLQVASVSFSAALEELYPALLTGSTIIFQITNSSPPSISELLKSLNNQKVSVCELVTPLWHELVEYIDDNSNCLPSSLRLLITGGERLLYKKYQKWCQQNIKLIHVYGPTESAATATYYHCDPKDDSLLSLNSNSEWRMPIGKPIANTNVYILDEHLETVSTGEIGNIYISGDSLASYYVNKPSLTAEKFIPNPYSGIYGDRMYETGDLGRYLPDGDVDFIGRIDNQLKIRGYRVEPAEIEKVLESHPSIKKSVVIGLNNKQGDTVLTAYMVSSSNEFLSISEWRDYLLTQIPPYMIPSSLIYIEEIPLTLHGKIDRAVLKRMSDTEEKHLSQYVAPKNFDEGELLSIWQSVFGIKNIGCTDDFFDLGGHSLLALRIVARIRDRFKIDIHPDQILKSRTISNLADILTNSKRRRGENNLNIEEIKERRKLNQTLLESQTGGTEAFLTSISQNGIWFMDQFLSGKALYNVPWKFKVSGNLNVGVLKKALNKVVNRHPPLRSTFDLINEQVVMIVNKSMSIPLNIIDLTNLQGPDLQIELEKYMELEAGRTFDLKSGPLLRTYVIKTAEFEHIIMFNVHHIIFDGWSLDIFMKELGIYYTAILEQQNVVLPDLEYNYFDYALWQKESLQNKEMKDGIAYWDSKLRGSDHYLKLGDRKENSNQLSYTGKTIRYNLGYDLQNEIKKYSKESKTTMYIILLSAFKILLYGYTKQSDLSVGVPTAGGRIVKQFDQLIGYFVNTIILRSEIKEEMKFSEFLKQVNQTALDGYKYQEVPLDIIIQKVKPKRKKGKNPLFQVDLLLEEDPLENVSFKGLNIYEFDDVDTGFSKFDLTWMLKQRKDGLYLNVNYNSDLISKERVYLMINRFSHILEVIMKNPESYINELLLN</sequence>
<dbReference type="InterPro" id="IPR020845">
    <property type="entry name" value="AMP-binding_CS"/>
</dbReference>
<dbReference type="EMBL" id="NUSY01000057">
    <property type="protein sequence ID" value="PHE05827.1"/>
    <property type="molecule type" value="Genomic_DNA"/>
</dbReference>
<dbReference type="Gene3D" id="1.10.1200.10">
    <property type="entry name" value="ACP-like"/>
    <property type="match status" value="1"/>
</dbReference>
<dbReference type="PROSITE" id="PS00012">
    <property type="entry name" value="PHOSPHOPANTETHEINE"/>
    <property type="match status" value="1"/>
</dbReference>
<dbReference type="RefSeq" id="WP_097882930.1">
    <property type="nucleotide sequence ID" value="NZ_JBIWNN010000006.1"/>
</dbReference>
<dbReference type="SUPFAM" id="SSF56801">
    <property type="entry name" value="Acetyl-CoA synthetase-like"/>
    <property type="match status" value="1"/>
</dbReference>
<dbReference type="GO" id="GO:0003824">
    <property type="term" value="F:catalytic activity"/>
    <property type="evidence" value="ECO:0007669"/>
    <property type="project" value="InterPro"/>
</dbReference>
<dbReference type="GO" id="GO:0008610">
    <property type="term" value="P:lipid biosynthetic process"/>
    <property type="evidence" value="ECO:0007669"/>
    <property type="project" value="UniProtKB-ARBA"/>
</dbReference>
<dbReference type="Proteomes" id="UP000224044">
    <property type="component" value="Unassembled WGS sequence"/>
</dbReference>
<evidence type="ECO:0000256" key="7">
    <source>
        <dbReference type="ARBA" id="ARBA00023194"/>
    </source>
</evidence>
<dbReference type="PANTHER" id="PTHR45527">
    <property type="entry name" value="NONRIBOSOMAL PEPTIDE SYNTHETASE"/>
    <property type="match status" value="1"/>
</dbReference>
<evidence type="ECO:0000256" key="4">
    <source>
        <dbReference type="ARBA" id="ARBA00022553"/>
    </source>
</evidence>
<comment type="cofactor">
    <cofactor evidence="1">
        <name>pantetheine 4'-phosphate</name>
        <dbReference type="ChEBI" id="CHEBI:47942"/>
    </cofactor>
</comment>
<dbReference type="InterPro" id="IPR036736">
    <property type="entry name" value="ACP-like_sf"/>
</dbReference>
<dbReference type="Gene3D" id="3.30.300.30">
    <property type="match status" value="1"/>
</dbReference>
<dbReference type="GO" id="GO:0031177">
    <property type="term" value="F:phosphopantetheine binding"/>
    <property type="evidence" value="ECO:0007669"/>
    <property type="project" value="TreeGrafter"/>
</dbReference>
<dbReference type="Pfam" id="PF00501">
    <property type="entry name" value="AMP-binding"/>
    <property type="match status" value="1"/>
</dbReference>
<keyword evidence="7" id="KW-0045">Antibiotic biosynthesis</keyword>
<dbReference type="InterPro" id="IPR023213">
    <property type="entry name" value="CAT-like_dom_sf"/>
</dbReference>
<dbReference type="Pfam" id="PF13193">
    <property type="entry name" value="AMP-binding_C"/>
    <property type="match status" value="1"/>
</dbReference>
<comment type="caution">
    <text evidence="9">The sequence shown here is derived from an EMBL/GenBank/DDBJ whole genome shotgun (WGS) entry which is preliminary data.</text>
</comment>
<dbReference type="GO" id="GO:0005524">
    <property type="term" value="F:ATP binding"/>
    <property type="evidence" value="ECO:0007669"/>
    <property type="project" value="UniProtKB-KW"/>
</dbReference>
<dbReference type="GO" id="GO:0044550">
    <property type="term" value="P:secondary metabolite biosynthetic process"/>
    <property type="evidence" value="ECO:0007669"/>
    <property type="project" value="TreeGrafter"/>
</dbReference>
<dbReference type="InterPro" id="IPR000873">
    <property type="entry name" value="AMP-dep_synth/lig_dom"/>
</dbReference>
<keyword evidence="4" id="KW-0597">Phosphoprotein</keyword>
<dbReference type="InterPro" id="IPR025110">
    <property type="entry name" value="AMP-bd_C"/>
</dbReference>
<dbReference type="GO" id="GO:0005737">
    <property type="term" value="C:cytoplasm"/>
    <property type="evidence" value="ECO:0007669"/>
    <property type="project" value="TreeGrafter"/>
</dbReference>
<dbReference type="PROSITE" id="PS00455">
    <property type="entry name" value="AMP_BINDING"/>
    <property type="match status" value="1"/>
</dbReference>
<organism evidence="9 10">
    <name type="scientific">Bacillus toyonensis</name>
    <dbReference type="NCBI Taxonomy" id="155322"/>
    <lineage>
        <taxon>Bacteria</taxon>
        <taxon>Bacillati</taxon>
        <taxon>Bacillota</taxon>
        <taxon>Bacilli</taxon>
        <taxon>Bacillales</taxon>
        <taxon>Bacillaceae</taxon>
        <taxon>Bacillus</taxon>
        <taxon>Bacillus cereus group</taxon>
    </lineage>
</organism>
<evidence type="ECO:0000256" key="5">
    <source>
        <dbReference type="ARBA" id="ARBA00022741"/>
    </source>
</evidence>
<dbReference type="InterPro" id="IPR045851">
    <property type="entry name" value="AMP-bd_C_sf"/>
</dbReference>
<dbReference type="GO" id="GO:0017000">
    <property type="term" value="P:antibiotic biosynthetic process"/>
    <property type="evidence" value="ECO:0007669"/>
    <property type="project" value="UniProtKB-KW"/>
</dbReference>
<dbReference type="NCBIfam" id="TIGR01733">
    <property type="entry name" value="AA-adenyl-dom"/>
    <property type="match status" value="1"/>
</dbReference>
<dbReference type="Gene3D" id="3.40.50.12780">
    <property type="entry name" value="N-terminal domain of ligase-like"/>
    <property type="match status" value="1"/>
</dbReference>
<dbReference type="AlphaFoldDB" id="A0AAP8F067"/>
<evidence type="ECO:0000313" key="10">
    <source>
        <dbReference type="Proteomes" id="UP000224044"/>
    </source>
</evidence>
<keyword evidence="3" id="KW-0596">Phosphopantetheine</keyword>
<protein>
    <recommendedName>
        <fullName evidence="8">Carrier domain-containing protein</fullName>
    </recommendedName>
</protein>
<proteinExistence type="inferred from homology"/>
<accession>A0AAP8F067</accession>